<dbReference type="SFLD" id="SFLDG01082">
    <property type="entry name" value="B12-binding_domain_containing"/>
    <property type="match status" value="1"/>
</dbReference>
<evidence type="ECO:0000256" key="3">
    <source>
        <dbReference type="ARBA" id="ARBA00022691"/>
    </source>
</evidence>
<dbReference type="SFLD" id="SFLDS00029">
    <property type="entry name" value="Radical_SAM"/>
    <property type="match status" value="1"/>
</dbReference>
<protein>
    <submittedName>
        <fullName evidence="9">Radical SAM family enzyme, similar to coproporphyrinogen III oxidase, oxygen-independent, clustered with nucleoside-triphosphatase RdgB</fullName>
    </submittedName>
</protein>
<dbReference type="PANTHER" id="PTHR13932">
    <property type="entry name" value="COPROPORPHYRINIGEN III OXIDASE"/>
    <property type="match status" value="1"/>
</dbReference>
<dbReference type="SFLD" id="SFLDG01065">
    <property type="entry name" value="anaerobic_coproporphyrinogen-I"/>
    <property type="match status" value="1"/>
</dbReference>
<keyword evidence="5" id="KW-0408">Iron</keyword>
<keyword evidence="6" id="KW-0411">Iron-sulfur</keyword>
<dbReference type="AlphaFoldDB" id="A0A3B1A7G0"/>
<evidence type="ECO:0000256" key="1">
    <source>
        <dbReference type="ARBA" id="ARBA00006100"/>
    </source>
</evidence>
<dbReference type="GO" id="GO:0006779">
    <property type="term" value="P:porphyrin-containing compound biosynthetic process"/>
    <property type="evidence" value="ECO:0007669"/>
    <property type="project" value="InterPro"/>
</dbReference>
<accession>A0A3B1A7G0</accession>
<comment type="similarity">
    <text evidence="1">Belongs to the anaerobic coproporphyrinogen-III oxidase family. HemW subfamily.</text>
</comment>
<dbReference type="InterPro" id="IPR010723">
    <property type="entry name" value="HemN_C"/>
</dbReference>
<evidence type="ECO:0000256" key="6">
    <source>
        <dbReference type="ARBA" id="ARBA00023014"/>
    </source>
</evidence>
<dbReference type="InterPro" id="IPR006638">
    <property type="entry name" value="Elp3/MiaA/NifB-like_rSAM"/>
</dbReference>
<sequence length="390" mass="44523">MIQFTSLPPLSLYIHFPWCVKKCPYCDFNSHQQKSDFDEQAYIDCLLHDVELALPNIWGRSIHSVFMGGGTPSLFSPQAMDRLLAQLRSLLTIHPQVEITMEANPGTFDFGKNTEKFKEFRSAGINRLSIGVQSFNNEHLQVLGRVHDKTQALIAIETAQQAEFNSINVDLMYGLPQQSIKQALDDVQIAVDTQVAHISHYQLTIEPNTLFYSAAPALPNDDDSWQMQEMCQAILAKYNYKHYEISAYSRSKQQCTHNLNYWNFGDYLGIGAGAHSKISNAQFQTINREWRVKNPREYMEKVAQGLHIAGSSSLTRNDIGLEFIMNALRLTDGFDIETFNRHTGCQINLIDKPLNEAEHKKWITRDIKKIQTTDIGKRYLNDVMALFVPD</sequence>
<dbReference type="EMBL" id="UOFS01000049">
    <property type="protein sequence ID" value="VAX01676.1"/>
    <property type="molecule type" value="Genomic_DNA"/>
</dbReference>
<dbReference type="InterPro" id="IPR034505">
    <property type="entry name" value="Coproporphyrinogen-III_oxidase"/>
</dbReference>
<dbReference type="GO" id="GO:0046872">
    <property type="term" value="F:metal ion binding"/>
    <property type="evidence" value="ECO:0007669"/>
    <property type="project" value="UniProtKB-KW"/>
</dbReference>
<dbReference type="Gene3D" id="3.20.20.70">
    <property type="entry name" value="Aldolase class I"/>
    <property type="match status" value="1"/>
</dbReference>
<reference evidence="9" key="1">
    <citation type="submission" date="2018-06" db="EMBL/GenBank/DDBJ databases">
        <authorList>
            <person name="Zhirakovskaya E."/>
        </authorList>
    </citation>
    <scope>NUCLEOTIDE SEQUENCE</scope>
</reference>
<dbReference type="GO" id="GO:0004109">
    <property type="term" value="F:coproporphyrinogen oxidase activity"/>
    <property type="evidence" value="ECO:0007669"/>
    <property type="project" value="InterPro"/>
</dbReference>
<keyword evidence="3" id="KW-0949">S-adenosyl-L-methionine</keyword>
<dbReference type="InterPro" id="IPR007197">
    <property type="entry name" value="rSAM"/>
</dbReference>
<evidence type="ECO:0000256" key="2">
    <source>
        <dbReference type="ARBA" id="ARBA00022617"/>
    </source>
</evidence>
<dbReference type="SMART" id="SM00729">
    <property type="entry name" value="Elp3"/>
    <property type="match status" value="1"/>
</dbReference>
<dbReference type="Pfam" id="PF04055">
    <property type="entry name" value="Radical_SAM"/>
    <property type="match status" value="1"/>
</dbReference>
<dbReference type="PROSITE" id="PS51918">
    <property type="entry name" value="RADICAL_SAM"/>
    <property type="match status" value="1"/>
</dbReference>
<organism evidence="9">
    <name type="scientific">hydrothermal vent metagenome</name>
    <dbReference type="NCBI Taxonomy" id="652676"/>
    <lineage>
        <taxon>unclassified sequences</taxon>
        <taxon>metagenomes</taxon>
        <taxon>ecological metagenomes</taxon>
    </lineage>
</organism>
<dbReference type="PANTHER" id="PTHR13932:SF5">
    <property type="entry name" value="RADICAL S-ADENOSYL METHIONINE DOMAIN-CONTAINING PROTEIN 1, MITOCHONDRIAL"/>
    <property type="match status" value="1"/>
</dbReference>
<dbReference type="InterPro" id="IPR058240">
    <property type="entry name" value="rSAM_sf"/>
</dbReference>
<evidence type="ECO:0000313" key="9">
    <source>
        <dbReference type="EMBL" id="VAX01676.1"/>
    </source>
</evidence>
<dbReference type="GO" id="GO:0005737">
    <property type="term" value="C:cytoplasm"/>
    <property type="evidence" value="ECO:0007669"/>
    <property type="project" value="InterPro"/>
</dbReference>
<dbReference type="NCBIfam" id="TIGR00539">
    <property type="entry name" value="hemN_rel"/>
    <property type="match status" value="1"/>
</dbReference>
<gene>
    <name evidence="9" type="ORF">MNBD_GAMMA22-2075</name>
</gene>
<dbReference type="SFLD" id="SFLDF00288">
    <property type="entry name" value="HemN-like__clustered_with_nucl"/>
    <property type="match status" value="1"/>
</dbReference>
<evidence type="ECO:0000256" key="5">
    <source>
        <dbReference type="ARBA" id="ARBA00023004"/>
    </source>
</evidence>
<dbReference type="Pfam" id="PF06969">
    <property type="entry name" value="HemN_C"/>
    <property type="match status" value="1"/>
</dbReference>
<evidence type="ECO:0000256" key="4">
    <source>
        <dbReference type="ARBA" id="ARBA00022723"/>
    </source>
</evidence>
<evidence type="ECO:0000256" key="7">
    <source>
        <dbReference type="ARBA" id="ARBA00023186"/>
    </source>
</evidence>
<name>A0A3B1A7G0_9ZZZZ</name>
<feature type="domain" description="Radical SAM core" evidence="8">
    <location>
        <begin position="4"/>
        <end position="244"/>
    </location>
</feature>
<dbReference type="CDD" id="cd01335">
    <property type="entry name" value="Radical_SAM"/>
    <property type="match status" value="1"/>
</dbReference>
<dbReference type="SFLD" id="SFLDF00562">
    <property type="entry name" value="HemN-like__clustered_with_heat"/>
    <property type="match status" value="1"/>
</dbReference>
<dbReference type="InterPro" id="IPR004559">
    <property type="entry name" value="HemW-like"/>
</dbReference>
<keyword evidence="4" id="KW-0479">Metal-binding</keyword>
<dbReference type="SUPFAM" id="SSF102114">
    <property type="entry name" value="Radical SAM enzymes"/>
    <property type="match status" value="1"/>
</dbReference>
<evidence type="ECO:0000259" key="8">
    <source>
        <dbReference type="PROSITE" id="PS51918"/>
    </source>
</evidence>
<dbReference type="GO" id="GO:0051539">
    <property type="term" value="F:4 iron, 4 sulfur cluster binding"/>
    <property type="evidence" value="ECO:0007669"/>
    <property type="project" value="InterPro"/>
</dbReference>
<proteinExistence type="inferred from homology"/>
<dbReference type="InterPro" id="IPR013785">
    <property type="entry name" value="Aldolase_TIM"/>
</dbReference>
<keyword evidence="7" id="KW-0143">Chaperone</keyword>
<keyword evidence="2" id="KW-0349">Heme</keyword>